<keyword evidence="2" id="KW-1185">Reference proteome</keyword>
<protein>
    <submittedName>
        <fullName evidence="1">Uncharacterized protein</fullName>
    </submittedName>
</protein>
<accession>A0ABV9C138</accession>
<evidence type="ECO:0000313" key="1">
    <source>
        <dbReference type="EMBL" id="MFC4526709.1"/>
    </source>
</evidence>
<evidence type="ECO:0000313" key="2">
    <source>
        <dbReference type="Proteomes" id="UP001595961"/>
    </source>
</evidence>
<comment type="caution">
    <text evidence="1">The sequence shown here is derived from an EMBL/GenBank/DDBJ whole genome shotgun (WGS) entry which is preliminary data.</text>
</comment>
<dbReference type="EMBL" id="JBHSGA010000015">
    <property type="protein sequence ID" value="MFC4526709.1"/>
    <property type="molecule type" value="Genomic_DNA"/>
</dbReference>
<reference evidence="2" key="1">
    <citation type="journal article" date="2019" name="Int. J. Syst. Evol. Microbiol.">
        <title>The Global Catalogue of Microorganisms (GCM) 10K type strain sequencing project: providing services to taxonomists for standard genome sequencing and annotation.</title>
        <authorList>
            <consortium name="The Broad Institute Genomics Platform"/>
            <consortium name="The Broad Institute Genome Sequencing Center for Infectious Disease"/>
            <person name="Wu L."/>
            <person name="Ma J."/>
        </authorList>
    </citation>
    <scope>NUCLEOTIDE SEQUENCE [LARGE SCALE GENOMIC DNA]</scope>
    <source>
        <strain evidence="2">CCM 4481</strain>
    </source>
</reference>
<dbReference type="Proteomes" id="UP001595961">
    <property type="component" value="Unassembled WGS sequence"/>
</dbReference>
<gene>
    <name evidence="1" type="ORF">ACFO5W_08675</name>
</gene>
<dbReference type="RefSeq" id="WP_266152425.1">
    <property type="nucleotide sequence ID" value="NZ_CP064028.1"/>
</dbReference>
<sequence length="424" mass="45776">MIEPSPGVPPHIALLLNEKFSFGDPVNARRKLRGMWRDLQDQAENSPREVKLQPAGFMVTMNGGLDLFSGDGSCSNFRCRIGYADQIARSIALLADQVTMQDAFSGQIMRTGRTTNQVLNKLLGDIFILQRMTPLIEAGILKFRPGMFAFCSSCFAGFQTECSSIADQLIETFGNKFSVKRHADGEAFVDTGPLYNPSVYAPVPDSFTTKGDAELVQMVVEDCVRSSLVDMYSAEKLGGAVFSNSLVGMAAVLKAEKRLVGVDGLRALDAQRAGALPWVRGLTIEQTLELRKEAGRALPRLREFLGRNLGSHPIGSNVGSTEADYVAELRDQSEEVKAELEIATSKRSSLAQNALGMAGLGICALGLATDVLTKVEGALQLLSTLGMLHQLSSPHSEQVKELRSRPGYVLVAAQDILAHANGQG</sequence>
<name>A0ABV9C138_9GAMM</name>
<proteinExistence type="predicted"/>
<organism evidence="1 2">
    <name type="scientific">Dyella halodurans</name>
    <dbReference type="NCBI Taxonomy" id="1920171"/>
    <lineage>
        <taxon>Bacteria</taxon>
        <taxon>Pseudomonadati</taxon>
        <taxon>Pseudomonadota</taxon>
        <taxon>Gammaproteobacteria</taxon>
        <taxon>Lysobacterales</taxon>
        <taxon>Rhodanobacteraceae</taxon>
        <taxon>Dyella</taxon>
    </lineage>
</organism>